<dbReference type="AlphaFoldDB" id="A0A0F6SHW2"/>
<organism evidence="3 4">
    <name type="scientific">Sandaracinus amylolyticus</name>
    <dbReference type="NCBI Taxonomy" id="927083"/>
    <lineage>
        <taxon>Bacteria</taxon>
        <taxon>Pseudomonadati</taxon>
        <taxon>Myxococcota</taxon>
        <taxon>Polyangia</taxon>
        <taxon>Polyangiales</taxon>
        <taxon>Sandaracinaceae</taxon>
        <taxon>Sandaracinus</taxon>
    </lineage>
</organism>
<reference evidence="3 4" key="1">
    <citation type="submission" date="2015-03" db="EMBL/GenBank/DDBJ databases">
        <title>Genome assembly of Sandaracinus amylolyticus DSM 53668.</title>
        <authorList>
            <person name="Sharma G."/>
            <person name="Subramanian S."/>
        </authorList>
    </citation>
    <scope>NUCLEOTIDE SEQUENCE [LARGE SCALE GENOMIC DNA]</scope>
    <source>
        <strain evidence="3 4">DSM 53668</strain>
    </source>
</reference>
<evidence type="ECO:0000256" key="1">
    <source>
        <dbReference type="SAM" id="MobiDB-lite"/>
    </source>
</evidence>
<name>A0A0F6SHW2_9BACT</name>
<proteinExistence type="predicted"/>
<gene>
    <name evidence="3" type="ORF">DB32_008288</name>
</gene>
<keyword evidence="2" id="KW-1133">Transmembrane helix</keyword>
<protein>
    <submittedName>
        <fullName evidence="3">Uncharacterized protein</fullName>
    </submittedName>
</protein>
<feature type="region of interest" description="Disordered" evidence="1">
    <location>
        <begin position="117"/>
        <end position="143"/>
    </location>
</feature>
<feature type="transmembrane region" description="Helical" evidence="2">
    <location>
        <begin position="62"/>
        <end position="79"/>
    </location>
</feature>
<evidence type="ECO:0000313" key="3">
    <source>
        <dbReference type="EMBL" id="AKF11139.1"/>
    </source>
</evidence>
<keyword evidence="2" id="KW-0472">Membrane</keyword>
<evidence type="ECO:0000256" key="2">
    <source>
        <dbReference type="SAM" id="Phobius"/>
    </source>
</evidence>
<keyword evidence="4" id="KW-1185">Reference proteome</keyword>
<keyword evidence="2" id="KW-0812">Transmembrane</keyword>
<accession>A0A0F6SHW2</accession>
<sequence length="230" mass="23792">MLRVARDARTPSAEDRARIERKLAAAVAIGAGAAVGGAAGSAAASGAGAAAAGAGAWVVKGLGAMLVVGVLGAGAVVVTRSSTPPPQEPAPVVVTPPEHAVIEEVPVEAPPQEIAAAEAPVVDEPEAPRRARRRASASSSSEDLAEELELLHSAQRAWRSGDGARTLALVSEHEDRFARSQMAPERTALRILALCDVGREAEARRLATRFLRTARQSPLRRSVEESCAAR</sequence>
<dbReference type="STRING" id="927083.DB32_008288"/>
<dbReference type="EMBL" id="CP011125">
    <property type="protein sequence ID" value="AKF11139.1"/>
    <property type="molecule type" value="Genomic_DNA"/>
</dbReference>
<dbReference type="Proteomes" id="UP000034883">
    <property type="component" value="Chromosome"/>
</dbReference>
<dbReference type="KEGG" id="samy:DB32_008288"/>
<evidence type="ECO:0000313" key="4">
    <source>
        <dbReference type="Proteomes" id="UP000034883"/>
    </source>
</evidence>